<evidence type="ECO:0000313" key="3">
    <source>
        <dbReference type="Proteomes" id="UP001221757"/>
    </source>
</evidence>
<feature type="compositionally biased region" description="Low complexity" evidence="1">
    <location>
        <begin position="380"/>
        <end position="399"/>
    </location>
</feature>
<reference evidence="2" key="1">
    <citation type="submission" date="2023-03" db="EMBL/GenBank/DDBJ databases">
        <title>Massive genome expansion in bonnet fungi (Mycena s.s.) driven by repeated elements and novel gene families across ecological guilds.</title>
        <authorList>
            <consortium name="Lawrence Berkeley National Laboratory"/>
            <person name="Harder C.B."/>
            <person name="Miyauchi S."/>
            <person name="Viragh M."/>
            <person name="Kuo A."/>
            <person name="Thoen E."/>
            <person name="Andreopoulos B."/>
            <person name="Lu D."/>
            <person name="Skrede I."/>
            <person name="Drula E."/>
            <person name="Henrissat B."/>
            <person name="Morin E."/>
            <person name="Kohler A."/>
            <person name="Barry K."/>
            <person name="LaButti K."/>
            <person name="Morin E."/>
            <person name="Salamov A."/>
            <person name="Lipzen A."/>
            <person name="Mereny Z."/>
            <person name="Hegedus B."/>
            <person name="Baldrian P."/>
            <person name="Stursova M."/>
            <person name="Weitz H."/>
            <person name="Taylor A."/>
            <person name="Grigoriev I.V."/>
            <person name="Nagy L.G."/>
            <person name="Martin F."/>
            <person name="Kauserud H."/>
        </authorList>
    </citation>
    <scope>NUCLEOTIDE SEQUENCE</scope>
    <source>
        <strain evidence="2">CBHHK067</strain>
    </source>
</reference>
<feature type="compositionally biased region" description="Pro residues" evidence="1">
    <location>
        <begin position="368"/>
        <end position="379"/>
    </location>
</feature>
<organism evidence="2 3">
    <name type="scientific">Mycena rosella</name>
    <name type="common">Pink bonnet</name>
    <name type="synonym">Agaricus rosellus</name>
    <dbReference type="NCBI Taxonomy" id="1033263"/>
    <lineage>
        <taxon>Eukaryota</taxon>
        <taxon>Fungi</taxon>
        <taxon>Dikarya</taxon>
        <taxon>Basidiomycota</taxon>
        <taxon>Agaricomycotina</taxon>
        <taxon>Agaricomycetes</taxon>
        <taxon>Agaricomycetidae</taxon>
        <taxon>Agaricales</taxon>
        <taxon>Marasmiineae</taxon>
        <taxon>Mycenaceae</taxon>
        <taxon>Mycena</taxon>
    </lineage>
</organism>
<sequence>MWIGGDSEDVAVPWNEIEYSALDNPCIEHTSPEFIANQNAIAAIRRTLRFRGMKSNTVHQTIHVRRSVDCISRNTEFKIKVSQACKNTSPSWVAFQNHDWRDAERQRGRSFGGRRDWNVFCHAVTRSDLSVYDHHLPPPASQITVLDSYPMATLPPLLPPLEHLMMETLAGDGSALDVIESGPYGRQFVSGMQKGERYDRIDFLFSFAAHTKVCTTYLYGPRSSVDDDESNYDDLPALISPDLNSDNPPQSLGHRRRPNNYSRRRRHCRCQSARDHPRIDQLKVCFRSHTPLLTNILLSFSRNILSQRYKVNTLKPASRMDPGKWDRFNAGVGPMMRMPGAQEKKIQRQAKIDRLQRLREAPKASPKIPRPGLPFPSTPPNVASAVASSPVPSPVVSNTRPTIPPATDCRRCKQELFPRSVCICGTPTERESRRKSADDSWFNADPKGWFDYNAPPPRLLPTPAQLDAELEAVLEWSPEKERMQQKRAAKLARQQAAAWKEQADQAEARERFALVAEEAAAKVASLCGARTGWKGGYLKHIRVFYLYFGHLSSVKFMDNPPIPTNTMASEEHIVNSVSLYLKRESLSQGKMSTAFKIWLDIDEKKIAAARPANYVKGGFERRMRAAIAQRQEERRIRTARHDTLMRHRMSTNALRESPGGRSRLRLLHARKTRIAADVPATLTDGHNDEASEEARVRAVRLEHLLRLRGTARKGA</sequence>
<comment type="caution">
    <text evidence="2">The sequence shown here is derived from an EMBL/GenBank/DDBJ whole genome shotgun (WGS) entry which is preliminary data.</text>
</comment>
<keyword evidence="3" id="KW-1185">Reference proteome</keyword>
<feature type="region of interest" description="Disordered" evidence="1">
    <location>
        <begin position="358"/>
        <end position="399"/>
    </location>
</feature>
<evidence type="ECO:0000256" key="1">
    <source>
        <dbReference type="SAM" id="MobiDB-lite"/>
    </source>
</evidence>
<dbReference type="Proteomes" id="UP001221757">
    <property type="component" value="Unassembled WGS sequence"/>
</dbReference>
<gene>
    <name evidence="2" type="ORF">B0H17DRAFT_1135189</name>
</gene>
<feature type="compositionally biased region" description="Basic residues" evidence="1">
    <location>
        <begin position="253"/>
        <end position="269"/>
    </location>
</feature>
<accession>A0AAD7DE29</accession>
<feature type="region of interest" description="Disordered" evidence="1">
    <location>
        <begin position="225"/>
        <end position="269"/>
    </location>
</feature>
<name>A0AAD7DE29_MYCRO</name>
<dbReference type="AlphaFoldDB" id="A0AAD7DE29"/>
<proteinExistence type="predicted"/>
<protein>
    <submittedName>
        <fullName evidence="2">Uncharacterized protein</fullName>
    </submittedName>
</protein>
<evidence type="ECO:0000313" key="2">
    <source>
        <dbReference type="EMBL" id="KAJ7689139.1"/>
    </source>
</evidence>
<dbReference type="EMBL" id="JARKIE010000074">
    <property type="protein sequence ID" value="KAJ7689139.1"/>
    <property type="molecule type" value="Genomic_DNA"/>
</dbReference>